<keyword evidence="3 5" id="KW-0238">DNA-binding</keyword>
<dbReference type="Pfam" id="PF04542">
    <property type="entry name" value="Sigma70_r2"/>
    <property type="match status" value="1"/>
</dbReference>
<evidence type="ECO:0000313" key="8">
    <source>
        <dbReference type="EMBL" id="MBZ0156352.1"/>
    </source>
</evidence>
<dbReference type="SUPFAM" id="SSF88946">
    <property type="entry name" value="Sigma2 domain of RNA polymerase sigma factors"/>
    <property type="match status" value="1"/>
</dbReference>
<dbReference type="InterPro" id="IPR007624">
    <property type="entry name" value="RNA_pol_sigma70_r3"/>
</dbReference>
<dbReference type="PRINTS" id="PR00046">
    <property type="entry name" value="SIGMA70FCT"/>
</dbReference>
<dbReference type="Gene3D" id="1.20.140.160">
    <property type="match status" value="1"/>
</dbReference>
<dbReference type="PIRSF" id="PIRSF000770">
    <property type="entry name" value="RNA_pol_sigma-SigE/K"/>
    <property type="match status" value="1"/>
</dbReference>
<dbReference type="Pfam" id="PF04539">
    <property type="entry name" value="Sigma70_r3"/>
    <property type="match status" value="1"/>
</dbReference>
<dbReference type="NCBIfam" id="TIGR02479">
    <property type="entry name" value="FliA_WhiG"/>
    <property type="match status" value="1"/>
</dbReference>
<sequence>MGKVNAYQKEKTVEQFLPRVKYYASRYAFCLPPELGIEDLVSAGVVGLLEAMERYNPSLDISLSTFADFRIKGAIIDEVRSMQWASKDVRKRLEEVRAVYREIEKENNRSATDEEAAARLNISLDDLYKILSTATTMNMVSLEDLGVNNEGESLDILECIANEEARDLFDELNLKELKALLGKAIDELPEKERLVVTLYYYEELTMKEIGKVLDISESRVCQLHGKALMKLKGRMEQFRE</sequence>
<dbReference type="SUPFAM" id="SSF88659">
    <property type="entry name" value="Sigma3 and sigma4 domains of RNA polymerase sigma factors"/>
    <property type="match status" value="2"/>
</dbReference>
<dbReference type="Pfam" id="PF04545">
    <property type="entry name" value="Sigma70_r4"/>
    <property type="match status" value="1"/>
</dbReference>
<dbReference type="EMBL" id="JAIOIV010000073">
    <property type="protein sequence ID" value="MBZ0156352.1"/>
    <property type="molecule type" value="Genomic_DNA"/>
</dbReference>
<evidence type="ECO:0000256" key="4">
    <source>
        <dbReference type="ARBA" id="ARBA00023163"/>
    </source>
</evidence>
<dbReference type="CDD" id="cd06171">
    <property type="entry name" value="Sigma70_r4"/>
    <property type="match status" value="1"/>
</dbReference>
<dbReference type="Gene3D" id="1.10.1740.10">
    <property type="match status" value="1"/>
</dbReference>
<dbReference type="PANTHER" id="PTHR30385:SF7">
    <property type="entry name" value="RNA POLYMERASE SIGMA FACTOR FLIA"/>
    <property type="match status" value="1"/>
</dbReference>
<dbReference type="GO" id="GO:0016987">
    <property type="term" value="F:sigma factor activity"/>
    <property type="evidence" value="ECO:0007669"/>
    <property type="project" value="UniProtKB-KW"/>
</dbReference>
<evidence type="ECO:0000256" key="2">
    <source>
        <dbReference type="ARBA" id="ARBA00023082"/>
    </source>
</evidence>
<dbReference type="InterPro" id="IPR013325">
    <property type="entry name" value="RNA_pol_sigma_r2"/>
</dbReference>
<proteinExistence type="inferred from homology"/>
<dbReference type="NCBIfam" id="NF005413">
    <property type="entry name" value="PRK06986.1"/>
    <property type="match status" value="1"/>
</dbReference>
<dbReference type="InterPro" id="IPR007627">
    <property type="entry name" value="RNA_pol_sigma70_r2"/>
</dbReference>
<gene>
    <name evidence="8" type="ORF">K8I29_09115</name>
</gene>
<keyword evidence="2 5" id="KW-0731">Sigma factor</keyword>
<dbReference type="GO" id="GO:0006352">
    <property type="term" value="P:DNA-templated transcription initiation"/>
    <property type="evidence" value="ECO:0007669"/>
    <property type="project" value="InterPro"/>
</dbReference>
<dbReference type="PROSITE" id="PS00715">
    <property type="entry name" value="SIGMA70_1"/>
    <property type="match status" value="1"/>
</dbReference>
<evidence type="ECO:0000259" key="7">
    <source>
        <dbReference type="PROSITE" id="PS00716"/>
    </source>
</evidence>
<evidence type="ECO:0000259" key="6">
    <source>
        <dbReference type="PROSITE" id="PS00715"/>
    </source>
</evidence>
<keyword evidence="1 5" id="KW-0805">Transcription regulation</keyword>
<dbReference type="InterPro" id="IPR013324">
    <property type="entry name" value="RNA_pol_sigma_r3/r4-like"/>
</dbReference>
<evidence type="ECO:0000256" key="5">
    <source>
        <dbReference type="RuleBase" id="RU362124"/>
    </source>
</evidence>
<dbReference type="AlphaFoldDB" id="A0A953JAG9"/>
<dbReference type="GO" id="GO:0003899">
    <property type="term" value="F:DNA-directed RNA polymerase activity"/>
    <property type="evidence" value="ECO:0007669"/>
    <property type="project" value="InterPro"/>
</dbReference>
<feature type="domain" description="RNA polymerase sigma-70" evidence="6">
    <location>
        <begin position="39"/>
        <end position="52"/>
    </location>
</feature>
<dbReference type="InterPro" id="IPR012845">
    <property type="entry name" value="RNA_pol_sigma_FliA_WhiG"/>
</dbReference>
<organism evidence="8 9">
    <name type="scientific">Candidatus Nitrobium versatile</name>
    <dbReference type="NCBI Taxonomy" id="2884831"/>
    <lineage>
        <taxon>Bacteria</taxon>
        <taxon>Pseudomonadati</taxon>
        <taxon>Nitrospirota</taxon>
        <taxon>Nitrospiria</taxon>
        <taxon>Nitrospirales</taxon>
        <taxon>Nitrospiraceae</taxon>
        <taxon>Candidatus Nitrobium</taxon>
    </lineage>
</organism>
<protein>
    <recommendedName>
        <fullName evidence="5">RNA polymerase sigma factor</fullName>
    </recommendedName>
</protein>
<dbReference type="InterPro" id="IPR000943">
    <property type="entry name" value="RNA_pol_sigma70"/>
</dbReference>
<comment type="caution">
    <text evidence="8">The sequence shown here is derived from an EMBL/GenBank/DDBJ whole genome shotgun (WGS) entry which is preliminary data.</text>
</comment>
<evidence type="ECO:0000256" key="1">
    <source>
        <dbReference type="ARBA" id="ARBA00023015"/>
    </source>
</evidence>
<feature type="domain" description="RNA polymerase sigma-70" evidence="7">
    <location>
        <begin position="205"/>
        <end position="231"/>
    </location>
</feature>
<accession>A0A953JAG9</accession>
<reference evidence="8" key="1">
    <citation type="journal article" date="2021" name="bioRxiv">
        <title>Unraveling nitrogen, sulfur and carbon metabolic pathways and microbial community transcriptional responses to substrate deprivation and toxicity stresses in a bioreactor mimicking anoxic brackish coastal sediment conditions.</title>
        <authorList>
            <person name="Martins P.D."/>
            <person name="Echeveste M.J."/>
            <person name="Arshad A."/>
            <person name="Kurth J."/>
            <person name="Ouboter H."/>
            <person name="Jetten M.S.M."/>
            <person name="Welte C.U."/>
        </authorList>
    </citation>
    <scope>NUCLEOTIDE SEQUENCE</scope>
    <source>
        <strain evidence="8">MAG_39</strain>
    </source>
</reference>
<keyword evidence="4 5" id="KW-0804">Transcription</keyword>
<dbReference type="InterPro" id="IPR007630">
    <property type="entry name" value="RNA_pol_sigma70_r4"/>
</dbReference>
<dbReference type="GO" id="GO:0003677">
    <property type="term" value="F:DNA binding"/>
    <property type="evidence" value="ECO:0007669"/>
    <property type="project" value="UniProtKB-KW"/>
</dbReference>
<dbReference type="Proteomes" id="UP000705867">
    <property type="component" value="Unassembled WGS sequence"/>
</dbReference>
<dbReference type="PROSITE" id="PS00716">
    <property type="entry name" value="SIGMA70_2"/>
    <property type="match status" value="1"/>
</dbReference>
<evidence type="ECO:0000313" key="9">
    <source>
        <dbReference type="Proteomes" id="UP000705867"/>
    </source>
</evidence>
<dbReference type="NCBIfam" id="TIGR02937">
    <property type="entry name" value="sigma70-ECF"/>
    <property type="match status" value="1"/>
</dbReference>
<reference evidence="8" key="2">
    <citation type="submission" date="2021-08" db="EMBL/GenBank/DDBJ databases">
        <authorList>
            <person name="Dalcin Martins P."/>
        </authorList>
    </citation>
    <scope>NUCLEOTIDE SEQUENCE</scope>
    <source>
        <strain evidence="8">MAG_39</strain>
    </source>
</reference>
<comment type="similarity">
    <text evidence="5">Belongs to the sigma-70 factor family.</text>
</comment>
<dbReference type="InterPro" id="IPR014284">
    <property type="entry name" value="RNA_pol_sigma-70_dom"/>
</dbReference>
<comment type="function">
    <text evidence="5">Sigma factors are initiation factors that promote the attachment of RNA polymerase to specific initiation sites and are then released.</text>
</comment>
<evidence type="ECO:0000256" key="3">
    <source>
        <dbReference type="ARBA" id="ARBA00023125"/>
    </source>
</evidence>
<name>A0A953JAG9_9BACT</name>
<dbReference type="PANTHER" id="PTHR30385">
    <property type="entry name" value="SIGMA FACTOR F FLAGELLAR"/>
    <property type="match status" value="1"/>
</dbReference>